<evidence type="ECO:0000313" key="1">
    <source>
        <dbReference type="EMBL" id="SAK83473.1"/>
    </source>
</evidence>
<dbReference type="STRING" id="1777138.AWB77_04289"/>
<reference evidence="1" key="1">
    <citation type="submission" date="2016-01" db="EMBL/GenBank/DDBJ databases">
        <authorList>
            <person name="Peeters C."/>
        </authorList>
    </citation>
    <scope>NUCLEOTIDE SEQUENCE</scope>
    <source>
        <strain evidence="1">LMG 29320</strain>
    </source>
</reference>
<dbReference type="Proteomes" id="UP000054903">
    <property type="component" value="Unassembled WGS sequence"/>
</dbReference>
<organism evidence="1 2">
    <name type="scientific">Caballeronia fortuita</name>
    <dbReference type="NCBI Taxonomy" id="1777138"/>
    <lineage>
        <taxon>Bacteria</taxon>
        <taxon>Pseudomonadati</taxon>
        <taxon>Pseudomonadota</taxon>
        <taxon>Betaproteobacteria</taxon>
        <taxon>Burkholderiales</taxon>
        <taxon>Burkholderiaceae</taxon>
        <taxon>Caballeronia</taxon>
    </lineage>
</organism>
<gene>
    <name evidence="1" type="ORF">AWB77_04289</name>
</gene>
<dbReference type="RefSeq" id="WP_244158594.1">
    <property type="nucleotide sequence ID" value="NZ_FCNX02000011.1"/>
</dbReference>
<name>A0A158CM63_9BURK</name>
<dbReference type="AlphaFoldDB" id="A0A158CM63"/>
<evidence type="ECO:0000313" key="2">
    <source>
        <dbReference type="Proteomes" id="UP000054903"/>
    </source>
</evidence>
<proteinExistence type="predicted"/>
<keyword evidence="2" id="KW-1185">Reference proteome</keyword>
<protein>
    <submittedName>
        <fullName evidence="1">Uncharacterized protein</fullName>
    </submittedName>
</protein>
<accession>A0A158CM63</accession>
<dbReference type="EMBL" id="FCNX02000011">
    <property type="protein sequence ID" value="SAK83473.1"/>
    <property type="molecule type" value="Genomic_DNA"/>
</dbReference>
<sequence length="53" mass="5555">MSNIVPLDNNGIAFSRSYDDVLNIVYLNKGAVAQGGFFPAGVNGTLNMSSAFS</sequence>
<comment type="caution">
    <text evidence="1">The sequence shown here is derived from an EMBL/GenBank/DDBJ whole genome shotgun (WGS) entry which is preliminary data.</text>
</comment>